<proteinExistence type="predicted"/>
<keyword evidence="1" id="KW-0472">Membrane</keyword>
<organism evidence="3 4">
    <name type="scientific">Panagrolaimus davidi</name>
    <dbReference type="NCBI Taxonomy" id="227884"/>
    <lineage>
        <taxon>Eukaryota</taxon>
        <taxon>Metazoa</taxon>
        <taxon>Ecdysozoa</taxon>
        <taxon>Nematoda</taxon>
        <taxon>Chromadorea</taxon>
        <taxon>Rhabditida</taxon>
        <taxon>Tylenchina</taxon>
        <taxon>Panagrolaimomorpha</taxon>
        <taxon>Panagrolaimoidea</taxon>
        <taxon>Panagrolaimidae</taxon>
        <taxon>Panagrolaimus</taxon>
    </lineage>
</organism>
<dbReference type="PANTHER" id="PTHR23020:SF41">
    <property type="entry name" value="AMINOGLYCOSIDE PHOSPHOTRANSFERASE DOMAIN-CONTAINING PROTEIN"/>
    <property type="match status" value="1"/>
</dbReference>
<keyword evidence="1" id="KW-0812">Transmembrane</keyword>
<dbReference type="SMART" id="SM00587">
    <property type="entry name" value="CHK"/>
    <property type="match status" value="1"/>
</dbReference>
<dbReference type="InterPro" id="IPR011009">
    <property type="entry name" value="Kinase-like_dom_sf"/>
</dbReference>
<dbReference type="Pfam" id="PF07914">
    <property type="entry name" value="DUF1679"/>
    <property type="match status" value="1"/>
</dbReference>
<dbReference type="InterPro" id="IPR052961">
    <property type="entry name" value="Oxido-Kinase-like_Enzymes"/>
</dbReference>
<dbReference type="InterPro" id="IPR012877">
    <property type="entry name" value="Dhs-27"/>
</dbReference>
<evidence type="ECO:0000256" key="1">
    <source>
        <dbReference type="SAM" id="Phobius"/>
    </source>
</evidence>
<dbReference type="InterPro" id="IPR015897">
    <property type="entry name" value="CHK_kinase-like"/>
</dbReference>
<feature type="transmembrane region" description="Helical" evidence="1">
    <location>
        <begin position="356"/>
        <end position="379"/>
    </location>
</feature>
<evidence type="ECO:0000313" key="4">
    <source>
        <dbReference type="WBParaSite" id="PDA_v2.g5544.t1"/>
    </source>
</evidence>
<dbReference type="AlphaFoldDB" id="A0A914QQ66"/>
<feature type="domain" description="CHK kinase-like" evidence="2">
    <location>
        <begin position="153"/>
        <end position="341"/>
    </location>
</feature>
<dbReference type="WBParaSite" id="PDA_v2.g5544.t1">
    <property type="protein sequence ID" value="PDA_v2.g5544.t1"/>
    <property type="gene ID" value="PDA_v2.g5544"/>
</dbReference>
<reference evidence="4" key="1">
    <citation type="submission" date="2022-11" db="UniProtKB">
        <authorList>
            <consortium name="WormBaseParasite"/>
        </authorList>
    </citation>
    <scope>IDENTIFICATION</scope>
</reference>
<evidence type="ECO:0000259" key="2">
    <source>
        <dbReference type="SMART" id="SM00587"/>
    </source>
</evidence>
<dbReference type="SUPFAM" id="SSF56112">
    <property type="entry name" value="Protein kinase-like (PK-like)"/>
    <property type="match status" value="1"/>
</dbReference>
<accession>A0A914QQ66</accession>
<protein>
    <submittedName>
        <fullName evidence="4">CHK kinase-like domain-containing protein</fullName>
    </submittedName>
</protein>
<name>A0A914QQ66_9BILA</name>
<sequence>MVVDKVDVNERINGHSITIGWLLDSLRKNDKVFQKLHGNRAVKKVEAYDISGGKGFASEILRCIIKFDDSKSSTDIYSTILKIPGFESLKEGIKQSGGDSTTIDSDDDKLKSFDQIHEFECGFYENLAPIFDVPVPKVFKTMLKSDENVEGCLHMEDLTVRGKTLTFFEMLNITQVKHIIRLLAHMHKNILSVDKKMWRGKYLKNQISMVNIIDMFKPMTQNFLKQCKSKDQFKPLYDRCQKIAECKEFLLYLLTEDYKSAESVIVHGDLHLGNIMWNIDENGDIQNTIAAFIDWQTIFEGSPMLDLARLLTFCCDGGTRRQIENFAIEFYLECLTKEFNGDVSKVPYTVEGLKRAYNMAFLFQTFMTPGGIAFLFGAIDEKNYSKNVKDSLWDQSELKALHALQDADQLLQNELKDVYEKYGL</sequence>
<keyword evidence="1" id="KW-1133">Transmembrane helix</keyword>
<dbReference type="Proteomes" id="UP000887578">
    <property type="component" value="Unplaced"/>
</dbReference>
<keyword evidence="3" id="KW-1185">Reference proteome</keyword>
<evidence type="ECO:0000313" key="3">
    <source>
        <dbReference type="Proteomes" id="UP000887578"/>
    </source>
</evidence>
<dbReference type="Gene3D" id="3.90.1200.10">
    <property type="match status" value="1"/>
</dbReference>
<dbReference type="PANTHER" id="PTHR23020">
    <property type="entry name" value="UNCHARACTERIZED NUCLEAR HORMONE RECEPTOR-RELATED"/>
    <property type="match status" value="1"/>
</dbReference>